<dbReference type="Proteomes" id="UP001516400">
    <property type="component" value="Unassembled WGS sequence"/>
</dbReference>
<evidence type="ECO:0000313" key="3">
    <source>
        <dbReference type="Proteomes" id="UP001516400"/>
    </source>
</evidence>
<dbReference type="InterPro" id="IPR002557">
    <property type="entry name" value="Chitin-bd_dom"/>
</dbReference>
<accession>A0ABD2P8A2</accession>
<sequence length="234" mass="26740">MEVIEINNNEPCLDKNKARMCKIIDAEVNFLPEIRQNILDLVHDLGIEGLNERDVFDLLEADKKPLAYEELIQLQAFDKETELVEVFLIFNQNIITALVQVGTECINPFKCFDDKTFAFCSMINGTETYDVKNYTCLDDQICSLKDKFRPCMRFEPPPTELETTTTTSTSVITGPPTCDSKHAGYSPAPKCNQYYKCEQTLWWWDLSLQTCPKTKAFDATTKKCVPIEQTTCSL</sequence>
<dbReference type="Gene3D" id="2.170.140.10">
    <property type="entry name" value="Chitin binding domain"/>
    <property type="match status" value="1"/>
</dbReference>
<proteinExistence type="predicted"/>
<comment type="caution">
    <text evidence="2">The sequence shown here is derived from an EMBL/GenBank/DDBJ whole genome shotgun (WGS) entry which is preliminary data.</text>
</comment>
<evidence type="ECO:0000259" key="1">
    <source>
        <dbReference type="PROSITE" id="PS50940"/>
    </source>
</evidence>
<dbReference type="SUPFAM" id="SSF57625">
    <property type="entry name" value="Invertebrate chitin-binding proteins"/>
    <property type="match status" value="1"/>
</dbReference>
<dbReference type="InterPro" id="IPR036508">
    <property type="entry name" value="Chitin-bd_dom_sf"/>
</dbReference>
<dbReference type="SMART" id="SM00494">
    <property type="entry name" value="ChtBD2"/>
    <property type="match status" value="1"/>
</dbReference>
<feature type="domain" description="Chitin-binding type-2" evidence="1">
    <location>
        <begin position="175"/>
        <end position="234"/>
    </location>
</feature>
<keyword evidence="3" id="KW-1185">Reference proteome</keyword>
<name>A0ABD2P8A2_9CUCU</name>
<gene>
    <name evidence="2" type="ORF">HHI36_001468</name>
</gene>
<dbReference type="Pfam" id="PF01607">
    <property type="entry name" value="CBM_14"/>
    <property type="match status" value="1"/>
</dbReference>
<dbReference type="AlphaFoldDB" id="A0ABD2P8A2"/>
<evidence type="ECO:0000313" key="2">
    <source>
        <dbReference type="EMBL" id="KAL3286982.1"/>
    </source>
</evidence>
<reference evidence="2 3" key="1">
    <citation type="journal article" date="2021" name="BMC Biol.">
        <title>Horizontally acquired antibacterial genes associated with adaptive radiation of ladybird beetles.</title>
        <authorList>
            <person name="Li H.S."/>
            <person name="Tang X.F."/>
            <person name="Huang Y.H."/>
            <person name="Xu Z.Y."/>
            <person name="Chen M.L."/>
            <person name="Du X.Y."/>
            <person name="Qiu B.Y."/>
            <person name="Chen P.T."/>
            <person name="Zhang W."/>
            <person name="Slipinski A."/>
            <person name="Escalona H.E."/>
            <person name="Waterhouse R.M."/>
            <person name="Zwick A."/>
            <person name="Pang H."/>
        </authorList>
    </citation>
    <scope>NUCLEOTIDE SEQUENCE [LARGE SCALE GENOMIC DNA]</scope>
    <source>
        <strain evidence="2">SYSU2018</strain>
    </source>
</reference>
<organism evidence="2 3">
    <name type="scientific">Cryptolaemus montrouzieri</name>
    <dbReference type="NCBI Taxonomy" id="559131"/>
    <lineage>
        <taxon>Eukaryota</taxon>
        <taxon>Metazoa</taxon>
        <taxon>Ecdysozoa</taxon>
        <taxon>Arthropoda</taxon>
        <taxon>Hexapoda</taxon>
        <taxon>Insecta</taxon>
        <taxon>Pterygota</taxon>
        <taxon>Neoptera</taxon>
        <taxon>Endopterygota</taxon>
        <taxon>Coleoptera</taxon>
        <taxon>Polyphaga</taxon>
        <taxon>Cucujiformia</taxon>
        <taxon>Coccinelloidea</taxon>
        <taxon>Coccinellidae</taxon>
        <taxon>Scymninae</taxon>
        <taxon>Scymnini</taxon>
        <taxon>Cryptolaemus</taxon>
    </lineage>
</organism>
<protein>
    <recommendedName>
        <fullName evidence="1">Chitin-binding type-2 domain-containing protein</fullName>
    </recommendedName>
</protein>
<dbReference type="EMBL" id="JABFTP020000185">
    <property type="protein sequence ID" value="KAL3286982.1"/>
    <property type="molecule type" value="Genomic_DNA"/>
</dbReference>
<dbReference type="PROSITE" id="PS50940">
    <property type="entry name" value="CHIT_BIND_II"/>
    <property type="match status" value="1"/>
</dbReference>